<accession>A0A0F9KY92</accession>
<gene>
    <name evidence="1" type="ORF">LCGC14_1579290</name>
</gene>
<reference evidence="1" key="1">
    <citation type="journal article" date="2015" name="Nature">
        <title>Complex archaea that bridge the gap between prokaryotes and eukaryotes.</title>
        <authorList>
            <person name="Spang A."/>
            <person name="Saw J.H."/>
            <person name="Jorgensen S.L."/>
            <person name="Zaremba-Niedzwiedzka K."/>
            <person name="Martijn J."/>
            <person name="Lind A.E."/>
            <person name="van Eijk R."/>
            <person name="Schleper C."/>
            <person name="Guy L."/>
            <person name="Ettema T.J."/>
        </authorList>
    </citation>
    <scope>NUCLEOTIDE SEQUENCE</scope>
</reference>
<protein>
    <submittedName>
        <fullName evidence="1">Uncharacterized protein</fullName>
    </submittedName>
</protein>
<proteinExistence type="predicted"/>
<organism evidence="1">
    <name type="scientific">marine sediment metagenome</name>
    <dbReference type="NCBI Taxonomy" id="412755"/>
    <lineage>
        <taxon>unclassified sequences</taxon>
        <taxon>metagenomes</taxon>
        <taxon>ecological metagenomes</taxon>
    </lineage>
</organism>
<dbReference type="AlphaFoldDB" id="A0A0F9KY92"/>
<comment type="caution">
    <text evidence="1">The sequence shown here is derived from an EMBL/GenBank/DDBJ whole genome shotgun (WGS) entry which is preliminary data.</text>
</comment>
<dbReference type="EMBL" id="LAZR01012408">
    <property type="protein sequence ID" value="KKM26983.1"/>
    <property type="molecule type" value="Genomic_DNA"/>
</dbReference>
<evidence type="ECO:0000313" key="1">
    <source>
        <dbReference type="EMBL" id="KKM26983.1"/>
    </source>
</evidence>
<sequence length="56" mass="6189">MFYTGTQGDCSSRANPSSSCKVSFLISKVEINNIIYRVVSLSHLFLPFSLVDEVTS</sequence>
<name>A0A0F9KY92_9ZZZZ</name>